<dbReference type="AlphaFoldDB" id="A0A0N4WQV2"/>
<evidence type="ECO:0000313" key="1">
    <source>
        <dbReference type="WBParaSite" id="HPLM_0001383001-mRNA-1"/>
    </source>
</evidence>
<reference evidence="1" key="1">
    <citation type="submission" date="2017-02" db="UniProtKB">
        <authorList>
            <consortium name="WormBaseParasite"/>
        </authorList>
    </citation>
    <scope>IDENTIFICATION</scope>
</reference>
<organism evidence="1">
    <name type="scientific">Haemonchus placei</name>
    <name type="common">Barber's pole worm</name>
    <dbReference type="NCBI Taxonomy" id="6290"/>
    <lineage>
        <taxon>Eukaryota</taxon>
        <taxon>Metazoa</taxon>
        <taxon>Ecdysozoa</taxon>
        <taxon>Nematoda</taxon>
        <taxon>Chromadorea</taxon>
        <taxon>Rhabditida</taxon>
        <taxon>Rhabditina</taxon>
        <taxon>Rhabditomorpha</taxon>
        <taxon>Strongyloidea</taxon>
        <taxon>Trichostrongylidae</taxon>
        <taxon>Haemonchus</taxon>
    </lineage>
</organism>
<name>A0A0N4WQV2_HAEPC</name>
<protein>
    <submittedName>
        <fullName evidence="1">DHC_N2 domain-containing protein</fullName>
    </submittedName>
</protein>
<accession>A0A0N4WQV2</accession>
<proteinExistence type="predicted"/>
<dbReference type="WBParaSite" id="HPLM_0001383001-mRNA-1">
    <property type="protein sequence ID" value="HPLM_0001383001-mRNA-1"/>
    <property type="gene ID" value="HPLM_0001383001"/>
</dbReference>
<sequence>LKRDLLRAWEEISLEYLRATVDSFPLRLRAVTEPVEGVSRSELSMCTGSI</sequence>